<dbReference type="EMBL" id="DSAY01000087">
    <property type="protein sequence ID" value="HDP15083.1"/>
    <property type="molecule type" value="Genomic_DNA"/>
</dbReference>
<protein>
    <recommendedName>
        <fullName evidence="2">VapB-type antitoxin</fullName>
    </recommendedName>
</protein>
<name>A0A7C1CCZ0_9CREN</name>
<evidence type="ECO:0008006" key="2">
    <source>
        <dbReference type="Google" id="ProtNLM"/>
    </source>
</evidence>
<reference evidence="1" key="1">
    <citation type="journal article" date="2020" name="mSystems">
        <title>Genome- and Community-Level Interaction Insights into Carbon Utilization and Element Cycling Functions of Hydrothermarchaeota in Hydrothermal Sediment.</title>
        <authorList>
            <person name="Zhou Z."/>
            <person name="Liu Y."/>
            <person name="Xu W."/>
            <person name="Pan J."/>
            <person name="Luo Z.H."/>
            <person name="Li M."/>
        </authorList>
    </citation>
    <scope>NUCLEOTIDE SEQUENCE [LARGE SCALE GENOMIC DNA]</scope>
    <source>
        <strain evidence="1">SpSt-116</strain>
    </source>
</reference>
<organism evidence="1">
    <name type="scientific">Thermofilum adornatum</name>
    <dbReference type="NCBI Taxonomy" id="1365176"/>
    <lineage>
        <taxon>Archaea</taxon>
        <taxon>Thermoproteota</taxon>
        <taxon>Thermoprotei</taxon>
        <taxon>Thermofilales</taxon>
        <taxon>Thermofilaceae</taxon>
        <taxon>Thermofilum</taxon>
    </lineage>
</organism>
<proteinExistence type="predicted"/>
<comment type="caution">
    <text evidence="1">The sequence shown here is derived from an EMBL/GenBank/DDBJ whole genome shotgun (WGS) entry which is preliminary data.</text>
</comment>
<gene>
    <name evidence="1" type="ORF">ENN26_04815</name>
</gene>
<dbReference type="AlphaFoldDB" id="A0A7C1CCZ0"/>
<evidence type="ECO:0000313" key="1">
    <source>
        <dbReference type="EMBL" id="HDP15083.1"/>
    </source>
</evidence>
<sequence>MKRYTAIRVSRETRDLLLKLKGKKSWDSFLREIALAEIQKRRKIVREKLEELLELDYGEVVVKNWAKEF</sequence>
<accession>A0A7C1CCZ0</accession>